<evidence type="ECO:0000313" key="4">
    <source>
        <dbReference type="EMBL" id="SDG09917.1"/>
    </source>
</evidence>
<feature type="transmembrane region" description="Helical" evidence="3">
    <location>
        <begin position="144"/>
        <end position="171"/>
    </location>
</feature>
<dbReference type="Proteomes" id="UP000199708">
    <property type="component" value="Unassembled WGS sequence"/>
</dbReference>
<dbReference type="STRING" id="120956.SAMN05421791_10335"/>
<dbReference type="PANTHER" id="PTHR37815:SF3">
    <property type="entry name" value="UPF0397 PROTEIN SPR0429"/>
    <property type="match status" value="1"/>
</dbReference>
<evidence type="ECO:0000256" key="2">
    <source>
        <dbReference type="ARBA" id="ARBA00022989"/>
    </source>
</evidence>
<dbReference type="InterPro" id="IPR009825">
    <property type="entry name" value="ECF_substrate-spec-like"/>
</dbReference>
<name>A0A1G7RGL2_9LACT</name>
<keyword evidence="2 3" id="KW-1133">Transmembrane helix</keyword>
<feature type="transmembrane region" description="Helical" evidence="3">
    <location>
        <begin position="12"/>
        <end position="31"/>
    </location>
</feature>
<organism evidence="4 5">
    <name type="scientific">Facklamia miroungae</name>
    <dbReference type="NCBI Taxonomy" id="120956"/>
    <lineage>
        <taxon>Bacteria</taxon>
        <taxon>Bacillati</taxon>
        <taxon>Bacillota</taxon>
        <taxon>Bacilli</taxon>
        <taxon>Lactobacillales</taxon>
        <taxon>Aerococcaceae</taxon>
        <taxon>Facklamia</taxon>
    </lineage>
</organism>
<keyword evidence="3" id="KW-0472">Membrane</keyword>
<accession>A0A1G7RGL2</accession>
<keyword evidence="1 3" id="KW-0812">Transmembrane</keyword>
<dbReference type="EMBL" id="FNCK01000003">
    <property type="protein sequence ID" value="SDG09917.1"/>
    <property type="molecule type" value="Genomic_DNA"/>
</dbReference>
<dbReference type="Pfam" id="PF07155">
    <property type="entry name" value="ECF-ribofla_trS"/>
    <property type="match status" value="1"/>
</dbReference>
<proteinExistence type="predicted"/>
<keyword evidence="5" id="KW-1185">Reference proteome</keyword>
<dbReference type="GO" id="GO:0016020">
    <property type="term" value="C:membrane"/>
    <property type="evidence" value="ECO:0007669"/>
    <property type="project" value="InterPro"/>
</dbReference>
<dbReference type="AlphaFoldDB" id="A0A1G7RGL2"/>
<protein>
    <submittedName>
        <fullName evidence="4">Uncharacterized membrane protein</fullName>
    </submittedName>
</protein>
<evidence type="ECO:0000256" key="3">
    <source>
        <dbReference type="SAM" id="Phobius"/>
    </source>
</evidence>
<evidence type="ECO:0000256" key="1">
    <source>
        <dbReference type="ARBA" id="ARBA00022692"/>
    </source>
</evidence>
<feature type="transmembrane region" description="Helical" evidence="3">
    <location>
        <begin position="111"/>
        <end position="132"/>
    </location>
</feature>
<sequence length="185" mass="20364">MMKNNKLFKYVQIGIYAALIIIAITVIRIPMPSAISNSFVHPGNALVILAVLLMGFKRGTAAALIGLFVFDTMNGYIHVVHFTLLENFLVLIVVSLVYSKVFNKEDRMGHIISLGIIGALTKIVLIFGKHIINQMILGASYSAAVAMAITAMPASLFTGWVTALLVPILYLPMKRIFQRYHTIGE</sequence>
<feature type="transmembrane region" description="Helical" evidence="3">
    <location>
        <begin position="76"/>
        <end position="99"/>
    </location>
</feature>
<gene>
    <name evidence="4" type="ORF">SAMN05421791_10335</name>
</gene>
<dbReference type="Gene3D" id="1.10.1760.20">
    <property type="match status" value="1"/>
</dbReference>
<evidence type="ECO:0000313" key="5">
    <source>
        <dbReference type="Proteomes" id="UP000199708"/>
    </source>
</evidence>
<dbReference type="OrthoDB" id="2988652at2"/>
<reference evidence="4 5" key="1">
    <citation type="submission" date="2016-10" db="EMBL/GenBank/DDBJ databases">
        <authorList>
            <person name="de Groot N.N."/>
        </authorList>
    </citation>
    <scope>NUCLEOTIDE SEQUENCE [LARGE SCALE GENOMIC DNA]</scope>
    <source>
        <strain evidence="4 5">ATCC BAA-466</strain>
    </source>
</reference>
<dbReference type="PANTHER" id="PTHR37815">
    <property type="entry name" value="UPF0397 PROTEIN BC_2624-RELATED"/>
    <property type="match status" value="1"/>
</dbReference>
<feature type="transmembrane region" description="Helical" evidence="3">
    <location>
        <begin position="43"/>
        <end position="70"/>
    </location>
</feature>